<evidence type="ECO:0000313" key="3">
    <source>
        <dbReference type="Proteomes" id="UP000063429"/>
    </source>
</evidence>
<dbReference type="RefSeq" id="WP_053199088.1">
    <property type="nucleotide sequence ID" value="NZ_CP011409.1"/>
</dbReference>
<gene>
    <name evidence="2" type="ORF">F506_16185</name>
</gene>
<sequence>MRPFLLLILCTLAISGCSRSPAEQLAYRHAEEQYQINMERSARYRQSLEQTEGESPAPIVVTSRPAG</sequence>
<dbReference type="PROSITE" id="PS51257">
    <property type="entry name" value="PROKAR_LIPOPROTEIN"/>
    <property type="match status" value="1"/>
</dbReference>
<name>A0ABN4I500_9BURK</name>
<dbReference type="EMBL" id="CP011409">
    <property type="protein sequence ID" value="AKZ63991.1"/>
    <property type="molecule type" value="Genomic_DNA"/>
</dbReference>
<evidence type="ECO:0000313" key="2">
    <source>
        <dbReference type="EMBL" id="AKZ63991.1"/>
    </source>
</evidence>
<reference evidence="3" key="1">
    <citation type="journal article" date="2015" name="Genome Announc.">
        <title>Complete Genome Sequence of Herbaspirillum hiltneri N3 (DSM 17495), Isolated from Surface-Sterilized Wheat Roots.</title>
        <authorList>
            <person name="Guizelini D."/>
            <person name="Saizaki P.M."/>
            <person name="Coimbra N.A."/>
            <person name="Weiss V.A."/>
            <person name="Faoro H."/>
            <person name="Sfeir M.Z."/>
            <person name="Baura V.A."/>
            <person name="Monteiro R.A."/>
            <person name="Chubatsu L.S."/>
            <person name="Souza E.M."/>
            <person name="Cruz L.M."/>
            <person name="Pedrosa F.O."/>
            <person name="Raittz R.T."/>
            <person name="Marchaukoski J.N."/>
            <person name="Steffens M.B."/>
        </authorList>
    </citation>
    <scope>NUCLEOTIDE SEQUENCE [LARGE SCALE GENOMIC DNA]</scope>
    <source>
        <strain evidence="3">N3</strain>
    </source>
</reference>
<keyword evidence="3" id="KW-1185">Reference proteome</keyword>
<dbReference type="Proteomes" id="UP000063429">
    <property type="component" value="Chromosome"/>
</dbReference>
<organism evidence="2 3">
    <name type="scientific">Herbaspirillum hiltneri N3</name>
    <dbReference type="NCBI Taxonomy" id="1262470"/>
    <lineage>
        <taxon>Bacteria</taxon>
        <taxon>Pseudomonadati</taxon>
        <taxon>Pseudomonadota</taxon>
        <taxon>Betaproteobacteria</taxon>
        <taxon>Burkholderiales</taxon>
        <taxon>Oxalobacteraceae</taxon>
        <taxon>Herbaspirillum</taxon>
    </lineage>
</organism>
<feature type="region of interest" description="Disordered" evidence="1">
    <location>
        <begin position="44"/>
        <end position="67"/>
    </location>
</feature>
<evidence type="ECO:0008006" key="4">
    <source>
        <dbReference type="Google" id="ProtNLM"/>
    </source>
</evidence>
<evidence type="ECO:0000256" key="1">
    <source>
        <dbReference type="SAM" id="MobiDB-lite"/>
    </source>
</evidence>
<proteinExistence type="predicted"/>
<accession>A0ABN4I500</accession>
<protein>
    <recommendedName>
        <fullName evidence="4">Lipoprotein</fullName>
    </recommendedName>
</protein>